<dbReference type="OrthoDB" id="428177at2759"/>
<dbReference type="Proteomes" id="UP000094444">
    <property type="component" value="Unassembled WGS sequence"/>
</dbReference>
<evidence type="ECO:0000256" key="2">
    <source>
        <dbReference type="ARBA" id="ARBA00004613"/>
    </source>
</evidence>
<feature type="chain" id="PRO_5015138495" description="mannan endo-1,4-beta-mannosidase" evidence="10">
    <location>
        <begin position="18"/>
        <end position="454"/>
    </location>
</feature>
<name>A0A2P5I3U7_DIAHE</name>
<keyword evidence="6 10" id="KW-0732">Signal</keyword>
<dbReference type="STRING" id="158607.A0A2P5I3U7"/>
<feature type="domain" description="Glycoside hydrolase family 5" evidence="11">
    <location>
        <begin position="46"/>
        <end position="281"/>
    </location>
</feature>
<evidence type="ECO:0000256" key="4">
    <source>
        <dbReference type="ARBA" id="ARBA00012706"/>
    </source>
</evidence>
<dbReference type="EC" id="3.2.1.78" evidence="4"/>
<organism evidence="12 13">
    <name type="scientific">Diaporthe helianthi</name>
    <dbReference type="NCBI Taxonomy" id="158607"/>
    <lineage>
        <taxon>Eukaryota</taxon>
        <taxon>Fungi</taxon>
        <taxon>Dikarya</taxon>
        <taxon>Ascomycota</taxon>
        <taxon>Pezizomycotina</taxon>
        <taxon>Sordariomycetes</taxon>
        <taxon>Sordariomycetidae</taxon>
        <taxon>Diaporthales</taxon>
        <taxon>Diaporthaceae</taxon>
        <taxon>Diaporthe</taxon>
    </lineage>
</organism>
<gene>
    <name evidence="12" type="ORF">DHEL01_v204427</name>
</gene>
<dbReference type="InterPro" id="IPR017853">
    <property type="entry name" value="GH"/>
</dbReference>
<dbReference type="AlphaFoldDB" id="A0A2P5I3U7"/>
<comment type="subcellular location">
    <subcellularLocation>
        <location evidence="2">Secreted</location>
    </subcellularLocation>
</comment>
<comment type="caution">
    <text evidence="12">The sequence shown here is derived from an EMBL/GenBank/DDBJ whole genome shotgun (WGS) entry which is preliminary data.</text>
</comment>
<dbReference type="InterPro" id="IPR045053">
    <property type="entry name" value="MAN-like"/>
</dbReference>
<evidence type="ECO:0000313" key="12">
    <source>
        <dbReference type="EMBL" id="POS77183.1"/>
    </source>
</evidence>
<evidence type="ECO:0000256" key="10">
    <source>
        <dbReference type="SAM" id="SignalP"/>
    </source>
</evidence>
<dbReference type="Pfam" id="PF26410">
    <property type="entry name" value="GH5_mannosidase"/>
    <property type="match status" value="1"/>
</dbReference>
<dbReference type="InParanoid" id="A0A2P5I3U7"/>
<dbReference type="InterPro" id="IPR001547">
    <property type="entry name" value="Glyco_hydro_5"/>
</dbReference>
<dbReference type="SUPFAM" id="SSF51445">
    <property type="entry name" value="(Trans)glycosidases"/>
    <property type="match status" value="1"/>
</dbReference>
<evidence type="ECO:0000256" key="7">
    <source>
        <dbReference type="ARBA" id="ARBA00022801"/>
    </source>
</evidence>
<reference evidence="12" key="1">
    <citation type="submission" date="2017-09" db="EMBL/GenBank/DDBJ databases">
        <title>Polyketide synthases of a Diaporthe helianthi virulent isolate.</title>
        <authorList>
            <person name="Baroncelli R."/>
        </authorList>
    </citation>
    <scope>NUCLEOTIDE SEQUENCE [LARGE SCALE GENOMIC DNA]</scope>
    <source>
        <strain evidence="12">7/96</strain>
    </source>
</reference>
<evidence type="ECO:0000256" key="1">
    <source>
        <dbReference type="ARBA" id="ARBA00001678"/>
    </source>
</evidence>
<dbReference type="GO" id="GO:0005576">
    <property type="term" value="C:extracellular region"/>
    <property type="evidence" value="ECO:0007669"/>
    <property type="project" value="UniProtKB-SubCell"/>
</dbReference>
<evidence type="ECO:0000256" key="6">
    <source>
        <dbReference type="ARBA" id="ARBA00022729"/>
    </source>
</evidence>
<keyword evidence="7" id="KW-0378">Hydrolase</keyword>
<dbReference type="GO" id="GO:0016985">
    <property type="term" value="F:mannan endo-1,4-beta-mannosidase activity"/>
    <property type="evidence" value="ECO:0007669"/>
    <property type="project" value="UniProtKB-EC"/>
</dbReference>
<evidence type="ECO:0000256" key="3">
    <source>
        <dbReference type="ARBA" id="ARBA00005641"/>
    </source>
</evidence>
<sequence length="454" mass="49780">MRLTTTILVTVAATATADKLILPRQQQRSGSRPTPRADTRNLPITREGSTLLLDGQPWKAVGPNVYWLGLDENVIPPPGEPFYGPSDASYPTKGRITEVMAMVKALGGTAVRAHTVGVSTGNPLSLWPEAGVVNEQAFETIDWTVAQARAYGLRLMVPLTDNYDYYHGGKYDFLRWAGFNLTQSADANNPLIQQFYTNATIVDTFKEYIRTLLTHLNPLTNLTYAEDPTIFAFESGNELAGPVWGDMDVPAAWVEDIAGYVKGLAPAKLFVDGTYGVNQTHLGLEDVDIFSDHFYPVDIAKLQKGLDLVASVNKSYFAGEYDWVGSADGGITPRGDALADWFKVIDQSPVAVGDAFWSLFGHNVPDCTVSSPAPNMSELVTPSLTELQVFVNHTDGFTLQYGNPANSDYTYSRIQLIHRHFVSLSQGQNISAEADLPVVPCPASSDGRRRRLKW</sequence>
<accession>A0A2P5I3U7</accession>
<keyword evidence="13" id="KW-1185">Reference proteome</keyword>
<dbReference type="EMBL" id="MAVT02000293">
    <property type="protein sequence ID" value="POS77183.1"/>
    <property type="molecule type" value="Genomic_DNA"/>
</dbReference>
<dbReference type="PANTHER" id="PTHR31451">
    <property type="match status" value="1"/>
</dbReference>
<keyword evidence="5" id="KW-0964">Secreted</keyword>
<feature type="signal peptide" evidence="10">
    <location>
        <begin position="1"/>
        <end position="17"/>
    </location>
</feature>
<evidence type="ECO:0000256" key="9">
    <source>
        <dbReference type="SAM" id="MobiDB-lite"/>
    </source>
</evidence>
<evidence type="ECO:0000259" key="11">
    <source>
        <dbReference type="Pfam" id="PF26410"/>
    </source>
</evidence>
<keyword evidence="8" id="KW-0326">Glycosidase</keyword>
<dbReference type="Gene3D" id="3.20.20.80">
    <property type="entry name" value="Glycosidases"/>
    <property type="match status" value="1"/>
</dbReference>
<comment type="catalytic activity">
    <reaction evidence="1">
        <text>Random hydrolysis of (1-&gt;4)-beta-D-mannosidic linkages in mannans, galactomannans and glucomannans.</text>
        <dbReference type="EC" id="3.2.1.78"/>
    </reaction>
</comment>
<comment type="similarity">
    <text evidence="3">Belongs to the glycosyl hydrolase 5 (cellulase A) family.</text>
</comment>
<dbReference type="PANTHER" id="PTHR31451:SF39">
    <property type="entry name" value="MANNAN ENDO-1,4-BETA-MANNOSIDASE 1"/>
    <property type="match status" value="1"/>
</dbReference>
<evidence type="ECO:0000256" key="5">
    <source>
        <dbReference type="ARBA" id="ARBA00022525"/>
    </source>
</evidence>
<proteinExistence type="inferred from homology"/>
<feature type="region of interest" description="Disordered" evidence="9">
    <location>
        <begin position="23"/>
        <end position="43"/>
    </location>
</feature>
<evidence type="ECO:0000256" key="8">
    <source>
        <dbReference type="ARBA" id="ARBA00023295"/>
    </source>
</evidence>
<protein>
    <recommendedName>
        <fullName evidence="4">mannan endo-1,4-beta-mannosidase</fullName>
        <ecNumber evidence="4">3.2.1.78</ecNumber>
    </recommendedName>
</protein>
<evidence type="ECO:0000313" key="13">
    <source>
        <dbReference type="Proteomes" id="UP000094444"/>
    </source>
</evidence>